<evidence type="ECO:0000313" key="4">
    <source>
        <dbReference type="EMBL" id="NDU95328.1"/>
    </source>
</evidence>
<dbReference type="Pfam" id="PF04397">
    <property type="entry name" value="LytTR"/>
    <property type="match status" value="1"/>
</dbReference>
<dbReference type="SUPFAM" id="SSF52172">
    <property type="entry name" value="CheY-like"/>
    <property type="match status" value="1"/>
</dbReference>
<keyword evidence="1" id="KW-0597">Phosphoprotein</keyword>
<dbReference type="InterPro" id="IPR001789">
    <property type="entry name" value="Sig_transdc_resp-reg_receiver"/>
</dbReference>
<dbReference type="Gene3D" id="2.40.50.1020">
    <property type="entry name" value="LytTr DNA-binding domain"/>
    <property type="match status" value="1"/>
</dbReference>
<dbReference type="PROSITE" id="PS50110">
    <property type="entry name" value="RESPONSE_REGULATORY"/>
    <property type="match status" value="1"/>
</dbReference>
<evidence type="ECO:0000313" key="5">
    <source>
        <dbReference type="Proteomes" id="UP000474175"/>
    </source>
</evidence>
<dbReference type="InterPro" id="IPR007492">
    <property type="entry name" value="LytTR_DNA-bd_dom"/>
</dbReference>
<dbReference type="SMART" id="SM00850">
    <property type="entry name" value="LytTR"/>
    <property type="match status" value="1"/>
</dbReference>
<dbReference type="InterPro" id="IPR011006">
    <property type="entry name" value="CheY-like_superfamily"/>
</dbReference>
<gene>
    <name evidence="4" type="ORF">GK108_10635</name>
</gene>
<dbReference type="EMBL" id="JAAFZH010000004">
    <property type="protein sequence ID" value="NDU95328.1"/>
    <property type="molecule type" value="Genomic_DNA"/>
</dbReference>
<dbReference type="Proteomes" id="UP000474175">
    <property type="component" value="Unassembled WGS sequence"/>
</dbReference>
<dbReference type="PANTHER" id="PTHR37299">
    <property type="entry name" value="TRANSCRIPTIONAL REGULATOR-RELATED"/>
    <property type="match status" value="1"/>
</dbReference>
<evidence type="ECO:0000259" key="3">
    <source>
        <dbReference type="PROSITE" id="PS50930"/>
    </source>
</evidence>
<protein>
    <submittedName>
        <fullName evidence="4">Response regulator transcription factor</fullName>
    </submittedName>
</protein>
<organism evidence="4 5">
    <name type="scientific">Spirosoma terrae</name>
    <dbReference type="NCBI Taxonomy" id="1968276"/>
    <lineage>
        <taxon>Bacteria</taxon>
        <taxon>Pseudomonadati</taxon>
        <taxon>Bacteroidota</taxon>
        <taxon>Cytophagia</taxon>
        <taxon>Cytophagales</taxon>
        <taxon>Cytophagaceae</taxon>
        <taxon>Spirosoma</taxon>
    </lineage>
</organism>
<dbReference type="RefSeq" id="WP_163947137.1">
    <property type="nucleotide sequence ID" value="NZ_JAAFZH010000004.1"/>
</dbReference>
<dbReference type="GO" id="GO:0000156">
    <property type="term" value="F:phosphorelay response regulator activity"/>
    <property type="evidence" value="ECO:0007669"/>
    <property type="project" value="InterPro"/>
</dbReference>
<evidence type="ECO:0000256" key="1">
    <source>
        <dbReference type="PROSITE-ProRule" id="PRU00169"/>
    </source>
</evidence>
<reference evidence="4 5" key="1">
    <citation type="submission" date="2020-02" db="EMBL/GenBank/DDBJ databases">
        <title>Draft genome sequence of two Spirosoma agri KCTC 52727 and Spirosoma terrae KCTC 52035.</title>
        <authorList>
            <person name="Rojas J."/>
            <person name="Ambika Manirajan B."/>
            <person name="Suarez C."/>
            <person name="Ratering S."/>
            <person name="Schnell S."/>
        </authorList>
    </citation>
    <scope>NUCLEOTIDE SEQUENCE [LARGE SCALE GENOMIC DNA]</scope>
    <source>
        <strain evidence="4 5">KCTC 52035</strain>
    </source>
</reference>
<dbReference type="AlphaFoldDB" id="A0A6L9LA85"/>
<sequence>MTILIIEDEELTARKLQRLLLDVEPSAVLVGSTVSVEESVEWLRTNSRPDLIFMDIELADGQSFDIFNQVTITSPVIFTTAYDEYAIKAFKVNSVDYLLKPIKEEELRQALTKLRTLKEVLAGEGGSSTPVLGLEQSLATLLQQLRETAPNLSIAPNPGFRIEKTVATYRERFMIKQGQKLFSIGIEEVAYFLTRNKMSFVKTYDNTEWMLDYTLDELAQMLDPKRFFRLNRQVIAEAKAIDKVHLYFNGKLKVELKPMFTEEVVVSREKAAEFKLWLGE</sequence>
<accession>A0A6L9LA85</accession>
<dbReference type="Pfam" id="PF00072">
    <property type="entry name" value="Response_reg"/>
    <property type="match status" value="1"/>
</dbReference>
<evidence type="ECO:0000259" key="2">
    <source>
        <dbReference type="PROSITE" id="PS50110"/>
    </source>
</evidence>
<dbReference type="GO" id="GO:0003677">
    <property type="term" value="F:DNA binding"/>
    <property type="evidence" value="ECO:0007669"/>
    <property type="project" value="InterPro"/>
</dbReference>
<feature type="domain" description="HTH LytTR-type" evidence="3">
    <location>
        <begin position="173"/>
        <end position="280"/>
    </location>
</feature>
<name>A0A6L9LA85_9BACT</name>
<dbReference type="SMART" id="SM00448">
    <property type="entry name" value="REC"/>
    <property type="match status" value="1"/>
</dbReference>
<dbReference type="PROSITE" id="PS50930">
    <property type="entry name" value="HTH_LYTTR"/>
    <property type="match status" value="1"/>
</dbReference>
<dbReference type="PANTHER" id="PTHR37299:SF1">
    <property type="entry name" value="STAGE 0 SPORULATION PROTEIN A HOMOLOG"/>
    <property type="match status" value="1"/>
</dbReference>
<dbReference type="InterPro" id="IPR046947">
    <property type="entry name" value="LytR-like"/>
</dbReference>
<dbReference type="Gene3D" id="3.40.50.2300">
    <property type="match status" value="1"/>
</dbReference>
<comment type="caution">
    <text evidence="4">The sequence shown here is derived from an EMBL/GenBank/DDBJ whole genome shotgun (WGS) entry which is preliminary data.</text>
</comment>
<feature type="modified residue" description="4-aspartylphosphate" evidence="1">
    <location>
        <position position="55"/>
    </location>
</feature>
<proteinExistence type="predicted"/>
<feature type="domain" description="Response regulatory" evidence="2">
    <location>
        <begin position="2"/>
        <end position="115"/>
    </location>
</feature>
<dbReference type="FunFam" id="3.40.50.2300:FF:000361">
    <property type="entry name" value="Two-component system response regulator"/>
    <property type="match status" value="1"/>
</dbReference>
<keyword evidence="5" id="KW-1185">Reference proteome</keyword>